<proteinExistence type="predicted"/>
<dbReference type="PANTHER" id="PTHR30474">
    <property type="entry name" value="CELL CYCLE PROTEIN"/>
    <property type="match status" value="1"/>
</dbReference>
<evidence type="ECO:0000313" key="8">
    <source>
        <dbReference type="Proteomes" id="UP000430975"/>
    </source>
</evidence>
<dbReference type="GO" id="GO:0032153">
    <property type="term" value="C:cell division site"/>
    <property type="evidence" value="ECO:0007669"/>
    <property type="project" value="TreeGrafter"/>
</dbReference>
<feature type="transmembrane region" description="Helical" evidence="6">
    <location>
        <begin position="364"/>
        <end position="382"/>
    </location>
</feature>
<evidence type="ECO:0000256" key="3">
    <source>
        <dbReference type="ARBA" id="ARBA00022960"/>
    </source>
</evidence>
<evidence type="ECO:0000256" key="5">
    <source>
        <dbReference type="ARBA" id="ARBA00023136"/>
    </source>
</evidence>
<keyword evidence="4 6" id="KW-1133">Transmembrane helix</keyword>
<dbReference type="GO" id="GO:0008360">
    <property type="term" value="P:regulation of cell shape"/>
    <property type="evidence" value="ECO:0007669"/>
    <property type="project" value="UniProtKB-KW"/>
</dbReference>
<evidence type="ECO:0000256" key="6">
    <source>
        <dbReference type="SAM" id="Phobius"/>
    </source>
</evidence>
<organism evidence="7 8">
    <name type="scientific">Fundicoccus ignavus</name>
    <dbReference type="NCBI Taxonomy" id="2664442"/>
    <lineage>
        <taxon>Bacteria</taxon>
        <taxon>Bacillati</taxon>
        <taxon>Bacillota</taxon>
        <taxon>Bacilli</taxon>
        <taxon>Lactobacillales</taxon>
        <taxon>Aerococcaceae</taxon>
        <taxon>Fundicoccus</taxon>
    </lineage>
</organism>
<gene>
    <name evidence="7" type="ORF">GIY09_05775</name>
</gene>
<evidence type="ECO:0000256" key="2">
    <source>
        <dbReference type="ARBA" id="ARBA00022692"/>
    </source>
</evidence>
<sequence>MTSRHQSRRLSKSQDSRVDYGIILNVLILAIIGIVSVYATTTVIEGSNITPTLLHALWYAVGALTVIVVIQFDSEQYWKLSTFLYGAGMLLLVLILFFYDRETAASTGAKSWFNIGPFSFQPSELFKPAFIVFLARVVTEHNSKVVHRSVKTDWILLGKIALVSLPPVILIQLQNDLGTNLVVLSIVAGTVLMSGVSWKILVPAISVVVLFGGGLIVLAAFYPDILLDSGFFHSYQLERINSWLNPFGDTQGNSYQLAQSIMAVGSGQLSGKGFGVSEVSVPVRESDFIFTTIAENFGFLGGSVLLFIYFVLIYQMVQTCFETKNEFYTYIATGVISMILFHIVENIGMTIGLLPITGIPLPFVSQGGSALLSNMIGVGLILSMRYHHRSYMFSNNDQFNFD</sequence>
<protein>
    <submittedName>
        <fullName evidence="7">Rod shape-determining protein RodA</fullName>
    </submittedName>
</protein>
<evidence type="ECO:0000256" key="4">
    <source>
        <dbReference type="ARBA" id="ARBA00022989"/>
    </source>
</evidence>
<feature type="transmembrane region" description="Helical" evidence="6">
    <location>
        <begin position="297"/>
        <end position="315"/>
    </location>
</feature>
<dbReference type="GO" id="GO:0015648">
    <property type="term" value="F:lipid-linked peptidoglycan transporter activity"/>
    <property type="evidence" value="ECO:0007669"/>
    <property type="project" value="TreeGrafter"/>
</dbReference>
<dbReference type="Pfam" id="PF01098">
    <property type="entry name" value="FTSW_RODA_SPOVE"/>
    <property type="match status" value="1"/>
</dbReference>
<feature type="transmembrane region" description="Helical" evidence="6">
    <location>
        <begin position="20"/>
        <end position="40"/>
    </location>
</feature>
<feature type="transmembrane region" description="Helical" evidence="6">
    <location>
        <begin position="327"/>
        <end position="344"/>
    </location>
</feature>
<dbReference type="GO" id="GO:0051301">
    <property type="term" value="P:cell division"/>
    <property type="evidence" value="ECO:0007669"/>
    <property type="project" value="InterPro"/>
</dbReference>
<name>A0A6I2GDN0_9LACT</name>
<accession>A0A6I2GDN0</accession>
<feature type="transmembrane region" description="Helical" evidence="6">
    <location>
        <begin position="200"/>
        <end position="222"/>
    </location>
</feature>
<dbReference type="Proteomes" id="UP000430975">
    <property type="component" value="Unassembled WGS sequence"/>
</dbReference>
<dbReference type="AlphaFoldDB" id="A0A6I2GDN0"/>
<dbReference type="PANTHER" id="PTHR30474:SF1">
    <property type="entry name" value="PEPTIDOGLYCAN GLYCOSYLTRANSFERASE MRDB"/>
    <property type="match status" value="1"/>
</dbReference>
<evidence type="ECO:0000256" key="1">
    <source>
        <dbReference type="ARBA" id="ARBA00004141"/>
    </source>
</evidence>
<comment type="subcellular location">
    <subcellularLocation>
        <location evidence="1">Membrane</location>
        <topology evidence="1">Multi-pass membrane protein</topology>
    </subcellularLocation>
</comment>
<feature type="transmembrane region" description="Helical" evidence="6">
    <location>
        <begin position="52"/>
        <end position="70"/>
    </location>
</feature>
<feature type="transmembrane region" description="Helical" evidence="6">
    <location>
        <begin position="82"/>
        <end position="99"/>
    </location>
</feature>
<feature type="transmembrane region" description="Helical" evidence="6">
    <location>
        <begin position="177"/>
        <end position="193"/>
    </location>
</feature>
<keyword evidence="3" id="KW-0133">Cell shape</keyword>
<reference evidence="7 8" key="1">
    <citation type="submission" date="2019-11" db="EMBL/GenBank/DDBJ databases">
        <title>Characterisation of Fundicoccus ignavus gen. nov. sp. nov., a novel genus of the family Aerococcaceae isolated from bulk tank milk.</title>
        <authorList>
            <person name="Siebert A."/>
            <person name="Huptas C."/>
            <person name="Wenning M."/>
            <person name="Scherer S."/>
            <person name="Doll E.V."/>
        </authorList>
    </citation>
    <scope>NUCLEOTIDE SEQUENCE [LARGE SCALE GENOMIC DNA]</scope>
    <source>
        <strain evidence="7 8">WS4759</strain>
    </source>
</reference>
<keyword evidence="8" id="KW-1185">Reference proteome</keyword>
<feature type="transmembrane region" description="Helical" evidence="6">
    <location>
        <begin position="119"/>
        <end position="138"/>
    </location>
</feature>
<dbReference type="RefSeq" id="WP_153863450.1">
    <property type="nucleotide sequence ID" value="NZ_WJQS01000004.1"/>
</dbReference>
<keyword evidence="2 6" id="KW-0812">Transmembrane</keyword>
<dbReference type="InterPro" id="IPR018365">
    <property type="entry name" value="Cell_cycle_FtsW-rel_CS"/>
</dbReference>
<comment type="caution">
    <text evidence="7">The sequence shown here is derived from an EMBL/GenBank/DDBJ whole genome shotgun (WGS) entry which is preliminary data.</text>
</comment>
<evidence type="ECO:0000313" key="7">
    <source>
        <dbReference type="EMBL" id="MRI85386.1"/>
    </source>
</evidence>
<dbReference type="InterPro" id="IPR001182">
    <property type="entry name" value="FtsW/RodA"/>
</dbReference>
<dbReference type="GO" id="GO:0005886">
    <property type="term" value="C:plasma membrane"/>
    <property type="evidence" value="ECO:0007669"/>
    <property type="project" value="TreeGrafter"/>
</dbReference>
<dbReference type="EMBL" id="WJQS01000004">
    <property type="protein sequence ID" value="MRI85386.1"/>
    <property type="molecule type" value="Genomic_DNA"/>
</dbReference>
<dbReference type="PROSITE" id="PS00428">
    <property type="entry name" value="FTSW_RODA_SPOVE"/>
    <property type="match status" value="1"/>
</dbReference>
<feature type="transmembrane region" description="Helical" evidence="6">
    <location>
        <begin position="150"/>
        <end position="171"/>
    </location>
</feature>
<keyword evidence="5 6" id="KW-0472">Membrane</keyword>